<keyword evidence="2" id="KW-0413">Isomerase</keyword>
<dbReference type="Proteomes" id="UP000033423">
    <property type="component" value="Unassembled WGS sequence"/>
</dbReference>
<dbReference type="EMBL" id="LACI01000033">
    <property type="protein sequence ID" value="KJU87750.1"/>
    <property type="molecule type" value="Genomic_DNA"/>
</dbReference>
<dbReference type="InterPro" id="IPR003821">
    <property type="entry name" value="DXP_reductoisomerase"/>
</dbReference>
<feature type="domain" description="DXP reductoisomerase C-terminal" evidence="1">
    <location>
        <begin position="1"/>
        <end position="57"/>
    </location>
</feature>
<dbReference type="PANTHER" id="PTHR30525:SF0">
    <property type="entry name" value="1-DEOXY-D-XYLULOSE 5-PHOSPHATE REDUCTOISOMERASE, CHLOROPLASTIC"/>
    <property type="match status" value="1"/>
</dbReference>
<comment type="caution">
    <text evidence="2">The sequence shown here is derived from an EMBL/GenBank/DDBJ whole genome shotgun (WGS) entry which is preliminary data.</text>
</comment>
<reference evidence="2 3" key="1">
    <citation type="submission" date="2015-02" db="EMBL/GenBank/DDBJ databases">
        <title>Single-cell genomics of uncultivated deep-branching MTB reveals a conserved set of magnetosome genes.</title>
        <authorList>
            <person name="Kolinko S."/>
            <person name="Richter M."/>
            <person name="Glockner F.O."/>
            <person name="Brachmann A."/>
            <person name="Schuler D."/>
        </authorList>
    </citation>
    <scope>NUCLEOTIDE SEQUENCE [LARGE SCALE GENOMIC DNA]</scope>
    <source>
        <strain evidence="2">TM-1</strain>
    </source>
</reference>
<name>A0A0F3H0T0_9BACT</name>
<gene>
    <name evidence="2" type="ORF">MBAV_000059</name>
</gene>
<protein>
    <submittedName>
        <fullName evidence="2">1-deoxy-D-xylulose 5-phosphate reductoisomerase</fullName>
    </submittedName>
</protein>
<dbReference type="GO" id="GO:0030145">
    <property type="term" value="F:manganese ion binding"/>
    <property type="evidence" value="ECO:0007669"/>
    <property type="project" value="TreeGrafter"/>
</dbReference>
<dbReference type="AlphaFoldDB" id="A0A0F3H0T0"/>
<dbReference type="GO" id="GO:0030604">
    <property type="term" value="F:1-deoxy-D-xylulose-5-phosphate reductoisomerase activity"/>
    <property type="evidence" value="ECO:0007669"/>
    <property type="project" value="InterPro"/>
</dbReference>
<sequence>MPAALNAANEAVVGLFLDNAIRFNQIPAIINNVMSRHKSIRCDDLETIFEVDRWARSTVAEMIKEV</sequence>
<dbReference type="GO" id="GO:0051484">
    <property type="term" value="P:isopentenyl diphosphate biosynthetic process, methylerythritol 4-phosphate pathway involved in terpenoid biosynthetic process"/>
    <property type="evidence" value="ECO:0007669"/>
    <property type="project" value="TreeGrafter"/>
</dbReference>
<dbReference type="PATRIC" id="fig|29290.4.peg.78"/>
<dbReference type="InterPro" id="IPR026877">
    <property type="entry name" value="DXPR_C"/>
</dbReference>
<dbReference type="Pfam" id="PF13288">
    <property type="entry name" value="DXPR_C"/>
    <property type="match status" value="1"/>
</dbReference>
<dbReference type="GO" id="GO:0070402">
    <property type="term" value="F:NADPH binding"/>
    <property type="evidence" value="ECO:0007669"/>
    <property type="project" value="TreeGrafter"/>
</dbReference>
<dbReference type="Gene3D" id="1.10.1740.10">
    <property type="match status" value="1"/>
</dbReference>
<proteinExistence type="predicted"/>
<evidence type="ECO:0000313" key="3">
    <source>
        <dbReference type="Proteomes" id="UP000033423"/>
    </source>
</evidence>
<keyword evidence="3" id="KW-1185">Reference proteome</keyword>
<dbReference type="SUPFAM" id="SSF69055">
    <property type="entry name" value="1-deoxy-D-xylulose-5-phosphate reductoisomerase, C-terminal domain"/>
    <property type="match status" value="1"/>
</dbReference>
<evidence type="ECO:0000313" key="2">
    <source>
        <dbReference type="EMBL" id="KJU87750.1"/>
    </source>
</evidence>
<dbReference type="InterPro" id="IPR036169">
    <property type="entry name" value="DXPR_C_sf"/>
</dbReference>
<organism evidence="2 3">
    <name type="scientific">Candidatus Magnetobacterium bavaricum</name>
    <dbReference type="NCBI Taxonomy" id="29290"/>
    <lineage>
        <taxon>Bacteria</taxon>
        <taxon>Pseudomonadati</taxon>
        <taxon>Nitrospirota</taxon>
        <taxon>Thermodesulfovibrionia</taxon>
        <taxon>Thermodesulfovibrionales</taxon>
        <taxon>Candidatus Magnetobacteriaceae</taxon>
        <taxon>Candidatus Magnetobacterium</taxon>
    </lineage>
</organism>
<dbReference type="GO" id="GO:0016853">
    <property type="term" value="F:isomerase activity"/>
    <property type="evidence" value="ECO:0007669"/>
    <property type="project" value="UniProtKB-KW"/>
</dbReference>
<dbReference type="PANTHER" id="PTHR30525">
    <property type="entry name" value="1-DEOXY-D-XYLULOSE 5-PHOSPHATE REDUCTOISOMERASE"/>
    <property type="match status" value="1"/>
</dbReference>
<accession>A0A0F3H0T0</accession>
<evidence type="ECO:0000259" key="1">
    <source>
        <dbReference type="Pfam" id="PF13288"/>
    </source>
</evidence>